<dbReference type="GO" id="GO:0009252">
    <property type="term" value="P:peptidoglycan biosynthetic process"/>
    <property type="evidence" value="ECO:0007669"/>
    <property type="project" value="UniProtKB-KW"/>
</dbReference>
<dbReference type="GO" id="GO:0015648">
    <property type="term" value="F:lipid-linked peptidoglycan transporter activity"/>
    <property type="evidence" value="ECO:0007669"/>
    <property type="project" value="TreeGrafter"/>
</dbReference>
<evidence type="ECO:0000313" key="13">
    <source>
        <dbReference type="Proteomes" id="UP000215215"/>
    </source>
</evidence>
<keyword evidence="9 11" id="KW-0472">Membrane</keyword>
<reference evidence="12 13" key="1">
    <citation type="submission" date="2017-07" db="EMBL/GenBank/DDBJ databases">
        <title>Recovery of genomes from metagenomes via a dereplication, aggregation, and scoring strategy.</title>
        <authorList>
            <person name="Sieber C.M."/>
            <person name="Probst A.J."/>
            <person name="Sharrar A."/>
            <person name="Thomas B.C."/>
            <person name="Hess M."/>
            <person name="Tringe S.G."/>
            <person name="Banfield J.F."/>
        </authorList>
    </citation>
    <scope>NUCLEOTIDE SEQUENCE [LARGE SCALE GENOMIC DNA]</scope>
    <source>
        <strain evidence="12">JGI_Cruoil_03_44_89</strain>
    </source>
</reference>
<dbReference type="PROSITE" id="PS00428">
    <property type="entry name" value="FTSW_RODA_SPOVE"/>
    <property type="match status" value="1"/>
</dbReference>
<dbReference type="NCBIfam" id="NF037961">
    <property type="entry name" value="RodA_shape"/>
    <property type="match status" value="1"/>
</dbReference>
<evidence type="ECO:0000256" key="11">
    <source>
        <dbReference type="SAM" id="Phobius"/>
    </source>
</evidence>
<evidence type="ECO:0000256" key="5">
    <source>
        <dbReference type="ARBA" id="ARBA00022692"/>
    </source>
</evidence>
<dbReference type="InterPro" id="IPR011923">
    <property type="entry name" value="RodA/MrdB"/>
</dbReference>
<feature type="transmembrane region" description="Helical" evidence="11">
    <location>
        <begin position="370"/>
        <end position="392"/>
    </location>
</feature>
<feature type="transmembrane region" description="Helical" evidence="11">
    <location>
        <begin position="12"/>
        <end position="30"/>
    </location>
</feature>
<dbReference type="GO" id="GO:0051301">
    <property type="term" value="P:cell division"/>
    <property type="evidence" value="ECO:0007669"/>
    <property type="project" value="InterPro"/>
</dbReference>
<evidence type="ECO:0000256" key="8">
    <source>
        <dbReference type="ARBA" id="ARBA00022989"/>
    </source>
</evidence>
<dbReference type="GO" id="GO:0032153">
    <property type="term" value="C:cell division site"/>
    <property type="evidence" value="ECO:0007669"/>
    <property type="project" value="TreeGrafter"/>
</dbReference>
<evidence type="ECO:0000256" key="7">
    <source>
        <dbReference type="ARBA" id="ARBA00022984"/>
    </source>
</evidence>
<feature type="transmembrane region" description="Helical" evidence="11">
    <location>
        <begin position="66"/>
        <end position="85"/>
    </location>
</feature>
<keyword evidence="2" id="KW-1003">Cell membrane</keyword>
<feature type="transmembrane region" description="Helical" evidence="11">
    <location>
        <begin position="173"/>
        <end position="206"/>
    </location>
</feature>
<dbReference type="InterPro" id="IPR018365">
    <property type="entry name" value="Cell_cycle_FtsW-rel_CS"/>
</dbReference>
<evidence type="ECO:0000256" key="10">
    <source>
        <dbReference type="ARBA" id="ARBA00023316"/>
    </source>
</evidence>
<evidence type="ECO:0000256" key="9">
    <source>
        <dbReference type="ARBA" id="ARBA00023136"/>
    </source>
</evidence>
<feature type="transmembrane region" description="Helical" evidence="11">
    <location>
        <begin position="127"/>
        <end position="144"/>
    </location>
</feature>
<keyword evidence="3" id="KW-0328">Glycosyltransferase</keyword>
<dbReference type="PANTHER" id="PTHR30474">
    <property type="entry name" value="CELL CYCLE PROTEIN"/>
    <property type="match status" value="1"/>
</dbReference>
<keyword evidence="4" id="KW-0808">Transferase</keyword>
<evidence type="ECO:0000256" key="3">
    <source>
        <dbReference type="ARBA" id="ARBA00022676"/>
    </source>
</evidence>
<dbReference type="Proteomes" id="UP000215215">
    <property type="component" value="Unassembled WGS sequence"/>
</dbReference>
<proteinExistence type="predicted"/>
<accession>A0A235BQ74</accession>
<name>A0A235BQ74_UNCW3</name>
<dbReference type="Pfam" id="PF01098">
    <property type="entry name" value="FTSW_RODA_SPOVE"/>
    <property type="match status" value="2"/>
</dbReference>
<evidence type="ECO:0000313" key="12">
    <source>
        <dbReference type="EMBL" id="OYD14336.1"/>
    </source>
</evidence>
<dbReference type="GO" id="GO:0008360">
    <property type="term" value="P:regulation of cell shape"/>
    <property type="evidence" value="ECO:0007669"/>
    <property type="project" value="UniProtKB-KW"/>
</dbReference>
<dbReference type="AlphaFoldDB" id="A0A235BQ74"/>
<comment type="caution">
    <text evidence="12">The sequence shown here is derived from an EMBL/GenBank/DDBJ whole genome shotgun (WGS) entry which is preliminary data.</text>
</comment>
<keyword evidence="10" id="KW-0961">Cell wall biogenesis/degradation</keyword>
<keyword evidence="8 11" id="KW-1133">Transmembrane helix</keyword>
<organism evidence="12 13">
    <name type="scientific">candidate division WOR-3 bacterium JGI_Cruoil_03_44_89</name>
    <dbReference type="NCBI Taxonomy" id="1973748"/>
    <lineage>
        <taxon>Bacteria</taxon>
        <taxon>Bacteria division WOR-3</taxon>
    </lineage>
</organism>
<keyword evidence="7" id="KW-0573">Peptidoglycan synthesis</keyword>
<feature type="transmembrane region" description="Helical" evidence="11">
    <location>
        <begin position="42"/>
        <end position="60"/>
    </location>
</feature>
<evidence type="ECO:0000256" key="2">
    <source>
        <dbReference type="ARBA" id="ARBA00022475"/>
    </source>
</evidence>
<gene>
    <name evidence="12" type="ORF">CH333_08305</name>
</gene>
<feature type="transmembrane region" description="Helical" evidence="11">
    <location>
        <begin position="304"/>
        <end position="324"/>
    </location>
</feature>
<feature type="transmembrane region" description="Helical" evidence="11">
    <location>
        <begin position="336"/>
        <end position="364"/>
    </location>
</feature>
<comment type="subcellular location">
    <subcellularLocation>
        <location evidence="1">Membrane</location>
        <topology evidence="1">Multi-pass membrane protein</topology>
    </subcellularLocation>
</comment>
<feature type="transmembrane region" description="Helical" evidence="11">
    <location>
        <begin position="150"/>
        <end position="166"/>
    </location>
</feature>
<dbReference type="GO" id="GO:0071555">
    <property type="term" value="P:cell wall organization"/>
    <property type="evidence" value="ECO:0007669"/>
    <property type="project" value="UniProtKB-KW"/>
</dbReference>
<keyword evidence="5 11" id="KW-0812">Transmembrane</keyword>
<evidence type="ECO:0000256" key="4">
    <source>
        <dbReference type="ARBA" id="ARBA00022679"/>
    </source>
</evidence>
<dbReference type="GO" id="GO:0016757">
    <property type="term" value="F:glycosyltransferase activity"/>
    <property type="evidence" value="ECO:0007669"/>
    <property type="project" value="UniProtKB-KW"/>
</dbReference>
<evidence type="ECO:0000256" key="1">
    <source>
        <dbReference type="ARBA" id="ARBA00004141"/>
    </source>
</evidence>
<sequence length="398" mass="44694">MRFFKDFDFIFLAFVLLVVVLGLLTLYSASYEEGGGAFKRQVVWVAIGLVVLLLFSHIPFRFWQSVAPVLYVISLILLMVVLFAGRGVKRWISLGPISFQPSEFAKVSTVLFMSDVLSIRRFELKHLRSFLVPFLICLPPFMLVFVEPDLGTSLVFIFMFFALTFYKGTRPIYIFFLISPFFSLLTAFHWGIWVVWLILVLSVIYWGRIPLNEGIFVFIANVTVGLLNPLVWQAVLPYQRARLTGFLSPESNPAGMGWQLLQSKIAIGSGRIFGKGFLEGTQKGLAFLPQKHTDFAFSSFAEEFGFIGNILLFSAFIFIVLRGIRIARASRNQFASLFAFGLVSIILFQVIINVGMTMGLFPVVGIPLPLLSYGGSSTLVFLGIAGLILGIGKQRYQY</sequence>
<dbReference type="NCBIfam" id="TIGR02210">
    <property type="entry name" value="rodA_shape"/>
    <property type="match status" value="1"/>
</dbReference>
<evidence type="ECO:0000256" key="6">
    <source>
        <dbReference type="ARBA" id="ARBA00022960"/>
    </source>
</evidence>
<keyword evidence="6" id="KW-0133">Cell shape</keyword>
<dbReference type="EMBL" id="NOZQ01000188">
    <property type="protein sequence ID" value="OYD14336.1"/>
    <property type="molecule type" value="Genomic_DNA"/>
</dbReference>
<dbReference type="InterPro" id="IPR001182">
    <property type="entry name" value="FtsW/RodA"/>
</dbReference>
<dbReference type="PANTHER" id="PTHR30474:SF1">
    <property type="entry name" value="PEPTIDOGLYCAN GLYCOSYLTRANSFERASE MRDB"/>
    <property type="match status" value="1"/>
</dbReference>
<dbReference type="GO" id="GO:0005886">
    <property type="term" value="C:plasma membrane"/>
    <property type="evidence" value="ECO:0007669"/>
    <property type="project" value="TreeGrafter"/>
</dbReference>
<protein>
    <submittedName>
        <fullName evidence="12">Rod shape-determining protein RodA</fullName>
    </submittedName>
</protein>